<evidence type="ECO:0000313" key="1">
    <source>
        <dbReference type="EMBL" id="MEO1771868.1"/>
    </source>
</evidence>
<evidence type="ECO:0008006" key="3">
    <source>
        <dbReference type="Google" id="ProtNLM"/>
    </source>
</evidence>
<dbReference type="EMBL" id="JAFREL020000003">
    <property type="protein sequence ID" value="MEO1771868.1"/>
    <property type="molecule type" value="Genomic_DNA"/>
</dbReference>
<dbReference type="PIRSF" id="PIRSF032285">
    <property type="entry name" value="UCP032285"/>
    <property type="match status" value="1"/>
</dbReference>
<keyword evidence="2" id="KW-1185">Reference proteome</keyword>
<dbReference type="InterPro" id="IPR038231">
    <property type="entry name" value="MepB-like_sf"/>
</dbReference>
<dbReference type="Gene3D" id="3.40.1350.140">
    <property type="entry name" value="MepB-like"/>
    <property type="match status" value="1"/>
</dbReference>
<dbReference type="RefSeq" id="WP_207702599.1">
    <property type="nucleotide sequence ID" value="NZ_JAFREL020000003.1"/>
</dbReference>
<sequence length="160" mass="18696">MNTSLSYLHKLLNKFPIENLQPENQNQDYEGTIFSMNSVSFRSRLAKSTPKKKGYFVAFWEKDSEGKNQPFSYFNSPEKLIIVVLDGQRSGQFVFPKDILLKNGILKGPNSKGKMSIRVYPIWEQDLNKTAFNTKKWQTEFFIDTSASIDIEKMSYFYYE</sequence>
<proteinExistence type="predicted"/>
<dbReference type="Proteomes" id="UP000664357">
    <property type="component" value="Unassembled WGS sequence"/>
</dbReference>
<dbReference type="Pfam" id="PF08877">
    <property type="entry name" value="MepB-like"/>
    <property type="match status" value="1"/>
</dbReference>
<name>A0ABV0EW84_9ENTE</name>
<gene>
    <name evidence="1" type="ORF">JZO67_003850</name>
</gene>
<accession>A0ABV0EW84</accession>
<comment type="caution">
    <text evidence="1">The sequence shown here is derived from an EMBL/GenBank/DDBJ whole genome shotgun (WGS) entry which is preliminary data.</text>
</comment>
<evidence type="ECO:0000313" key="2">
    <source>
        <dbReference type="Proteomes" id="UP000664357"/>
    </source>
</evidence>
<reference evidence="1 2" key="1">
    <citation type="submission" date="2021-03" db="EMBL/GenBank/DDBJ databases">
        <authorList>
            <person name="Gilmore M.S."/>
            <person name="Schwartzman J."/>
            <person name="Van Tyne D."/>
            <person name="Martin M."/>
            <person name="Earl A.M."/>
            <person name="Manson A.L."/>
            <person name="Straub T."/>
            <person name="Salamzade R."/>
            <person name="Saavedra J."/>
            <person name="Lebreton F."/>
            <person name="Prichula J."/>
            <person name="Schaufler K."/>
            <person name="Gaca A."/>
            <person name="Sgardioli B."/>
            <person name="Wagenaar J."/>
            <person name="Strong T."/>
        </authorList>
    </citation>
    <scope>NUCLEOTIDE SEQUENCE [LARGE SCALE GENOMIC DNA]</scope>
    <source>
        <strain evidence="1 2">665A</strain>
    </source>
</reference>
<organism evidence="1 2">
    <name type="scientific">Candidatus Enterococcus ferrettii</name>
    <dbReference type="NCBI Taxonomy" id="2815324"/>
    <lineage>
        <taxon>Bacteria</taxon>
        <taxon>Bacillati</taxon>
        <taxon>Bacillota</taxon>
        <taxon>Bacilli</taxon>
        <taxon>Lactobacillales</taxon>
        <taxon>Enterococcaceae</taxon>
        <taxon>Enterococcus</taxon>
    </lineage>
</organism>
<dbReference type="InterPro" id="IPR011235">
    <property type="entry name" value="MepB-like"/>
</dbReference>
<protein>
    <recommendedName>
        <fullName evidence="3">MepB protein</fullName>
    </recommendedName>
</protein>
<reference evidence="1 2" key="2">
    <citation type="submission" date="2024-02" db="EMBL/GenBank/DDBJ databases">
        <title>The Genome Sequence of Enterococcus sp. DIV0159.</title>
        <authorList>
            <person name="Earl A."/>
            <person name="Manson A."/>
            <person name="Gilmore M."/>
            <person name="Sanders J."/>
            <person name="Shea T."/>
            <person name="Howe W."/>
            <person name="Livny J."/>
            <person name="Cuomo C."/>
            <person name="Neafsey D."/>
            <person name="Birren B."/>
        </authorList>
    </citation>
    <scope>NUCLEOTIDE SEQUENCE [LARGE SCALE GENOMIC DNA]</scope>
    <source>
        <strain evidence="1 2">665A</strain>
    </source>
</reference>